<reference evidence="1" key="2">
    <citation type="submission" date="2020-11" db="EMBL/GenBank/DDBJ databases">
        <authorList>
            <person name="McCartney M.A."/>
            <person name="Auch B."/>
            <person name="Kono T."/>
            <person name="Mallez S."/>
            <person name="Becker A."/>
            <person name="Gohl D.M."/>
            <person name="Silverstein K.A.T."/>
            <person name="Koren S."/>
            <person name="Bechman K.B."/>
            <person name="Herman A."/>
            <person name="Abrahante J.E."/>
            <person name="Garbe J."/>
        </authorList>
    </citation>
    <scope>NUCLEOTIDE SEQUENCE</scope>
    <source>
        <strain evidence="1">Duluth1</strain>
        <tissue evidence="1">Whole animal</tissue>
    </source>
</reference>
<evidence type="ECO:0000313" key="1">
    <source>
        <dbReference type="EMBL" id="KAH3689687.1"/>
    </source>
</evidence>
<comment type="caution">
    <text evidence="1">The sequence shown here is derived from an EMBL/GenBank/DDBJ whole genome shotgun (WGS) entry which is preliminary data.</text>
</comment>
<organism evidence="1 2">
    <name type="scientific">Dreissena polymorpha</name>
    <name type="common">Zebra mussel</name>
    <name type="synonym">Mytilus polymorpha</name>
    <dbReference type="NCBI Taxonomy" id="45954"/>
    <lineage>
        <taxon>Eukaryota</taxon>
        <taxon>Metazoa</taxon>
        <taxon>Spiralia</taxon>
        <taxon>Lophotrochozoa</taxon>
        <taxon>Mollusca</taxon>
        <taxon>Bivalvia</taxon>
        <taxon>Autobranchia</taxon>
        <taxon>Heteroconchia</taxon>
        <taxon>Euheterodonta</taxon>
        <taxon>Imparidentia</taxon>
        <taxon>Neoheterodontei</taxon>
        <taxon>Myida</taxon>
        <taxon>Dreissenoidea</taxon>
        <taxon>Dreissenidae</taxon>
        <taxon>Dreissena</taxon>
    </lineage>
</organism>
<reference evidence="1" key="1">
    <citation type="journal article" date="2019" name="bioRxiv">
        <title>The Genome of the Zebra Mussel, Dreissena polymorpha: A Resource for Invasive Species Research.</title>
        <authorList>
            <person name="McCartney M.A."/>
            <person name="Auch B."/>
            <person name="Kono T."/>
            <person name="Mallez S."/>
            <person name="Zhang Y."/>
            <person name="Obille A."/>
            <person name="Becker A."/>
            <person name="Abrahante J.E."/>
            <person name="Garbe J."/>
            <person name="Badalamenti J.P."/>
            <person name="Herman A."/>
            <person name="Mangelson H."/>
            <person name="Liachko I."/>
            <person name="Sullivan S."/>
            <person name="Sone E.D."/>
            <person name="Koren S."/>
            <person name="Silverstein K.A.T."/>
            <person name="Beckman K.B."/>
            <person name="Gohl D.M."/>
        </authorList>
    </citation>
    <scope>NUCLEOTIDE SEQUENCE</scope>
    <source>
        <strain evidence="1">Duluth1</strain>
        <tissue evidence="1">Whole animal</tissue>
    </source>
</reference>
<protein>
    <submittedName>
        <fullName evidence="1">Uncharacterized protein</fullName>
    </submittedName>
</protein>
<evidence type="ECO:0000313" key="2">
    <source>
        <dbReference type="Proteomes" id="UP000828390"/>
    </source>
</evidence>
<gene>
    <name evidence="1" type="ORF">DPMN_193512</name>
</gene>
<dbReference type="Proteomes" id="UP000828390">
    <property type="component" value="Unassembled WGS sequence"/>
</dbReference>
<dbReference type="AlphaFoldDB" id="A0A9D3XZ45"/>
<proteinExistence type="predicted"/>
<keyword evidence="2" id="KW-1185">Reference proteome</keyword>
<dbReference type="EMBL" id="JAIWYP010000102">
    <property type="protein sequence ID" value="KAH3689687.1"/>
    <property type="molecule type" value="Genomic_DNA"/>
</dbReference>
<sequence>MALVQILTVNSELATFSDMASGYLSYVLGKARYISHTVKAIHIIFDKYNADSLKAETRHERGDTNNNDTSNVHVRGELRVPKDWKLFLRSGANKERHI</sequence>
<accession>A0A9D3XZ45</accession>
<name>A0A9D3XZ45_DREPO</name>